<gene>
    <name evidence="1" type="ORF">CK203_036928</name>
</gene>
<evidence type="ECO:0000313" key="2">
    <source>
        <dbReference type="Proteomes" id="UP000288805"/>
    </source>
</evidence>
<protein>
    <recommendedName>
        <fullName evidence="3">Reverse transcriptase domain-containing protein</fullName>
    </recommendedName>
</protein>
<sequence length="177" mass="19994">MDGFWCEVDWVDQGCISAGDPLSSYLFVIAMEVLSSLLKRAVAGGFLSSCEVQGLRINLEKNELILVGKVDNMDDLTTEFGCKVIRRKYEEEEGGGLLQREEGRGWNPCFSSPFNDWEVDCMERFLSCLHGKIVCRDVEDTMLWTTTKSDKFTVNSLYNALEPDNFKSYPMRGMGVA</sequence>
<organism evidence="1 2">
    <name type="scientific">Vitis vinifera</name>
    <name type="common">Grape</name>
    <dbReference type="NCBI Taxonomy" id="29760"/>
    <lineage>
        <taxon>Eukaryota</taxon>
        <taxon>Viridiplantae</taxon>
        <taxon>Streptophyta</taxon>
        <taxon>Embryophyta</taxon>
        <taxon>Tracheophyta</taxon>
        <taxon>Spermatophyta</taxon>
        <taxon>Magnoliopsida</taxon>
        <taxon>eudicotyledons</taxon>
        <taxon>Gunneridae</taxon>
        <taxon>Pentapetalae</taxon>
        <taxon>rosids</taxon>
        <taxon>Vitales</taxon>
        <taxon>Vitaceae</taxon>
        <taxon>Viteae</taxon>
        <taxon>Vitis</taxon>
    </lineage>
</organism>
<comment type="caution">
    <text evidence="1">The sequence shown here is derived from an EMBL/GenBank/DDBJ whole genome shotgun (WGS) entry which is preliminary data.</text>
</comment>
<dbReference type="AlphaFoldDB" id="A0A438IUS7"/>
<dbReference type="EMBL" id="QGNW01000081">
    <property type="protein sequence ID" value="RVX00499.1"/>
    <property type="molecule type" value="Genomic_DNA"/>
</dbReference>
<evidence type="ECO:0000313" key="1">
    <source>
        <dbReference type="EMBL" id="RVX00499.1"/>
    </source>
</evidence>
<accession>A0A438IUS7</accession>
<evidence type="ECO:0008006" key="3">
    <source>
        <dbReference type="Google" id="ProtNLM"/>
    </source>
</evidence>
<proteinExistence type="predicted"/>
<reference evidence="1 2" key="1">
    <citation type="journal article" date="2018" name="PLoS Genet.">
        <title>Population sequencing reveals clonal diversity and ancestral inbreeding in the grapevine cultivar Chardonnay.</title>
        <authorList>
            <person name="Roach M.J."/>
            <person name="Johnson D.L."/>
            <person name="Bohlmann J."/>
            <person name="van Vuuren H.J."/>
            <person name="Jones S.J."/>
            <person name="Pretorius I.S."/>
            <person name="Schmidt S.A."/>
            <person name="Borneman A.R."/>
        </authorList>
    </citation>
    <scope>NUCLEOTIDE SEQUENCE [LARGE SCALE GENOMIC DNA]</scope>
    <source>
        <strain evidence="2">cv. Chardonnay</strain>
        <tissue evidence="1">Leaf</tissue>
    </source>
</reference>
<name>A0A438IUS7_VITVI</name>
<dbReference type="Proteomes" id="UP000288805">
    <property type="component" value="Unassembled WGS sequence"/>
</dbReference>